<evidence type="ECO:0000313" key="1">
    <source>
        <dbReference type="EMBL" id="SMO63952.1"/>
    </source>
</evidence>
<evidence type="ECO:0000313" key="2">
    <source>
        <dbReference type="Proteomes" id="UP000319014"/>
    </source>
</evidence>
<sequence>MKDMVEMEQDDVLGGGVVFDREAGRERLIGERARLDAILARATPAVGCGPGIPVAPARGLQVAVTPHVNAPKPDAIGRRDDYITQFTGWEGFKASRAADIFDDLDRRAAARTDKDGKPCKSPFTRSQVTVARLYRDLVERHDAGGMKCASMEARGGGGISGGEFIDAFVAEGQAIAWMQKQIGGGVAMSVRRVRPSARGQAGAQIIGDRALVDAICLHGRSFRDVLERHGWAVSGQNVKSLHAALAAALDRMNGAPHKSS</sequence>
<organism evidence="1 2">
    <name type="scientific">Paracoccus laeviglucosivorans</name>
    <dbReference type="NCBI Taxonomy" id="1197861"/>
    <lineage>
        <taxon>Bacteria</taxon>
        <taxon>Pseudomonadati</taxon>
        <taxon>Pseudomonadota</taxon>
        <taxon>Alphaproteobacteria</taxon>
        <taxon>Rhodobacterales</taxon>
        <taxon>Paracoccaceae</taxon>
        <taxon>Paracoccus</taxon>
    </lineage>
</organism>
<dbReference type="AlphaFoldDB" id="A0A521CX10"/>
<accession>A0A521CX10</accession>
<dbReference type="RefSeq" id="WP_142662770.1">
    <property type="nucleotide sequence ID" value="NZ_FXTK01000005.1"/>
</dbReference>
<dbReference type="EMBL" id="FXTK01000005">
    <property type="protein sequence ID" value="SMO63952.1"/>
    <property type="molecule type" value="Genomic_DNA"/>
</dbReference>
<keyword evidence="2" id="KW-1185">Reference proteome</keyword>
<name>A0A521CX10_9RHOB</name>
<dbReference type="OrthoDB" id="7667008at2"/>
<protein>
    <submittedName>
        <fullName evidence="1">Uncharacterized protein</fullName>
    </submittedName>
</protein>
<gene>
    <name evidence="1" type="ORF">SAMN06265221_105233</name>
</gene>
<proteinExistence type="predicted"/>
<reference evidence="1 2" key="1">
    <citation type="submission" date="2017-05" db="EMBL/GenBank/DDBJ databases">
        <authorList>
            <person name="Varghese N."/>
            <person name="Submissions S."/>
        </authorList>
    </citation>
    <scope>NUCLEOTIDE SEQUENCE [LARGE SCALE GENOMIC DNA]</scope>
    <source>
        <strain evidence="1 2">DSM 100094</strain>
    </source>
</reference>
<dbReference type="Proteomes" id="UP000319014">
    <property type="component" value="Unassembled WGS sequence"/>
</dbReference>